<protein>
    <submittedName>
        <fullName evidence="7">LysE family transporter</fullName>
    </submittedName>
    <submittedName>
        <fullName evidence="8">Threonine/homoserine/homoserine lactone efflux protein</fullName>
    </submittedName>
</protein>
<evidence type="ECO:0000256" key="4">
    <source>
        <dbReference type="ARBA" id="ARBA00022989"/>
    </source>
</evidence>
<evidence type="ECO:0000256" key="3">
    <source>
        <dbReference type="ARBA" id="ARBA00022692"/>
    </source>
</evidence>
<dbReference type="Proteomes" id="UP000198883">
    <property type="component" value="Unassembled WGS sequence"/>
</dbReference>
<evidence type="ECO:0000313" key="9">
    <source>
        <dbReference type="Proteomes" id="UP000198883"/>
    </source>
</evidence>
<dbReference type="EMBL" id="FOBN01000005">
    <property type="protein sequence ID" value="SEM10153.1"/>
    <property type="molecule type" value="Genomic_DNA"/>
</dbReference>
<name>A0A1H7VLN6_9PAST</name>
<keyword evidence="3 6" id="KW-0812">Transmembrane</keyword>
<evidence type="ECO:0000313" key="7">
    <source>
        <dbReference type="EMBL" id="MDP8084852.1"/>
    </source>
</evidence>
<comment type="subcellular location">
    <subcellularLocation>
        <location evidence="1">Cell membrane</location>
        <topology evidence="1">Multi-pass membrane protein</topology>
    </subcellularLocation>
</comment>
<feature type="transmembrane region" description="Helical" evidence="6">
    <location>
        <begin position="159"/>
        <end position="178"/>
    </location>
</feature>
<evidence type="ECO:0000256" key="1">
    <source>
        <dbReference type="ARBA" id="ARBA00004651"/>
    </source>
</evidence>
<feature type="transmembrane region" description="Helical" evidence="6">
    <location>
        <begin position="6"/>
        <end position="31"/>
    </location>
</feature>
<proteinExistence type="predicted"/>
<dbReference type="InterPro" id="IPR001123">
    <property type="entry name" value="LeuE-type"/>
</dbReference>
<keyword evidence="10" id="KW-1185">Reference proteome</keyword>
<dbReference type="OrthoDB" id="581870at2"/>
<accession>A0A1H7VLN6</accession>
<dbReference type="Pfam" id="PF01810">
    <property type="entry name" value="LysE"/>
    <property type="match status" value="1"/>
</dbReference>
<organism evidence="8 9">
    <name type="scientific">Phocoenobacter skyensis</name>
    <dbReference type="NCBI Taxonomy" id="97481"/>
    <lineage>
        <taxon>Bacteria</taxon>
        <taxon>Pseudomonadati</taxon>
        <taxon>Pseudomonadota</taxon>
        <taxon>Gammaproteobacteria</taxon>
        <taxon>Pasteurellales</taxon>
        <taxon>Pasteurellaceae</taxon>
        <taxon>Phocoenobacter</taxon>
    </lineage>
</organism>
<keyword evidence="5 6" id="KW-0472">Membrane</keyword>
<dbReference type="GO" id="GO:0005886">
    <property type="term" value="C:plasma membrane"/>
    <property type="evidence" value="ECO:0007669"/>
    <property type="project" value="UniProtKB-SubCell"/>
</dbReference>
<dbReference type="RefSeq" id="WP_090920860.1">
    <property type="nucleotide sequence ID" value="NZ_CP016180.1"/>
</dbReference>
<feature type="transmembrane region" description="Helical" evidence="6">
    <location>
        <begin position="190"/>
        <end position="210"/>
    </location>
</feature>
<dbReference type="STRING" id="97481.SAMN05444853_10525"/>
<dbReference type="GO" id="GO:0015171">
    <property type="term" value="F:amino acid transmembrane transporter activity"/>
    <property type="evidence" value="ECO:0007669"/>
    <property type="project" value="TreeGrafter"/>
</dbReference>
<dbReference type="Proteomes" id="UP001224812">
    <property type="component" value="Unassembled WGS sequence"/>
</dbReference>
<reference evidence="8" key="1">
    <citation type="submission" date="2016-10" db="EMBL/GenBank/DDBJ databases">
        <authorList>
            <person name="de Groot N.N."/>
        </authorList>
    </citation>
    <scope>NUCLEOTIDE SEQUENCE [LARGE SCALE GENOMIC DNA]</scope>
    <source>
        <strain evidence="8">DSM 24204</strain>
    </source>
</reference>
<keyword evidence="4 6" id="KW-1133">Transmembrane helix</keyword>
<dbReference type="GeneID" id="83544387"/>
<reference evidence="9" key="2">
    <citation type="submission" date="2016-10" db="EMBL/GenBank/DDBJ databases">
        <authorList>
            <person name="Varghese N."/>
            <person name="Submissions S."/>
        </authorList>
    </citation>
    <scope>NUCLEOTIDE SEQUENCE [LARGE SCALE GENOMIC DNA]</scope>
    <source>
        <strain evidence="9">DSM 24204</strain>
    </source>
</reference>
<evidence type="ECO:0000256" key="2">
    <source>
        <dbReference type="ARBA" id="ARBA00022475"/>
    </source>
</evidence>
<feature type="transmembrane region" description="Helical" evidence="6">
    <location>
        <begin position="74"/>
        <end position="95"/>
    </location>
</feature>
<sequence>MELSLWEIFLTVVVAHFVALLSPGPDFVLIVKSAIKYGGKKSVGVAAGIAFANGMYIFLCLIGVGAILASSATLLIIMKILGGLFLIYLAIQALCAKKSDYQSLALRDTKQIKVQTTWAREFVTGFMSGILNPKNLLFYLSLFTIVLTENVNMTFRIGLGIWMTSLVFIWNVLIIYTLSVPKVRNQFTRFSYYIDKVTGTILGLIGFSIIKSTMSNK</sequence>
<dbReference type="PANTHER" id="PTHR30086">
    <property type="entry name" value="ARGININE EXPORTER PROTEIN ARGO"/>
    <property type="match status" value="1"/>
</dbReference>
<evidence type="ECO:0000313" key="8">
    <source>
        <dbReference type="EMBL" id="SEM10153.1"/>
    </source>
</evidence>
<evidence type="ECO:0000313" key="10">
    <source>
        <dbReference type="Proteomes" id="UP001224812"/>
    </source>
</evidence>
<gene>
    <name evidence="7" type="ORF">QJT92_02740</name>
    <name evidence="8" type="ORF">SAMN05444853_10525</name>
</gene>
<evidence type="ECO:0000256" key="6">
    <source>
        <dbReference type="SAM" id="Phobius"/>
    </source>
</evidence>
<dbReference type="AlphaFoldDB" id="A0A1H7VLN6"/>
<dbReference type="PANTHER" id="PTHR30086:SF17">
    <property type="entry name" value="LYSE FAMILY TRANSLOCATOR"/>
    <property type="match status" value="1"/>
</dbReference>
<feature type="transmembrane region" description="Helical" evidence="6">
    <location>
        <begin position="43"/>
        <end position="68"/>
    </location>
</feature>
<evidence type="ECO:0000256" key="5">
    <source>
        <dbReference type="ARBA" id="ARBA00023136"/>
    </source>
</evidence>
<keyword evidence="2" id="KW-1003">Cell membrane</keyword>
<dbReference type="EMBL" id="JASAVS010000003">
    <property type="protein sequence ID" value="MDP8084852.1"/>
    <property type="molecule type" value="Genomic_DNA"/>
</dbReference>
<feature type="transmembrane region" description="Helical" evidence="6">
    <location>
        <begin position="136"/>
        <end position="153"/>
    </location>
</feature>
<reference evidence="7 10" key="3">
    <citation type="journal article" date="2023" name="Front. Microbiol.">
        <title>Phylogeography and host specificity of Pasteurellaceae pathogenic to sea-farmed fish in the north-east Atlantic.</title>
        <authorList>
            <person name="Gulla S."/>
            <person name="Colquhoun D.J."/>
            <person name="Olsen A.B."/>
            <person name="Spilsberg B."/>
            <person name="Lagesen K."/>
            <person name="Aakesson C.P."/>
            <person name="Strom S."/>
            <person name="Manji F."/>
            <person name="Birkbeck T.H."/>
            <person name="Nilsen H.K."/>
        </authorList>
    </citation>
    <scope>NUCLEOTIDE SEQUENCE [LARGE SCALE GENOMIC DNA]</scope>
    <source>
        <strain evidence="7 10">VIO11850</strain>
    </source>
</reference>